<dbReference type="RefSeq" id="XP_002673690.1">
    <property type="nucleotide sequence ID" value="XM_002673644.1"/>
</dbReference>
<sequence length="136" mass="15903">MNQLPEEIIAEIFSFLHAKFVFLITSQVCKRWLVVRRLVHLRLKFTSKQEFSKLLLDHQADDYYFSIKKFSAVGCHLTDSEIERVCSSMNANALEYLSLRRNEFSSSGLKLIIDKFSKLKSLDVREYTSNMIINIC</sequence>
<accession>D2VQG8</accession>
<dbReference type="Proteomes" id="UP000006671">
    <property type="component" value="Unassembled WGS sequence"/>
</dbReference>
<evidence type="ECO:0000313" key="2">
    <source>
        <dbReference type="EMBL" id="EFC40946.1"/>
    </source>
</evidence>
<dbReference type="Pfam" id="PF12937">
    <property type="entry name" value="F-box-like"/>
    <property type="match status" value="1"/>
</dbReference>
<dbReference type="EMBL" id="GG738889">
    <property type="protein sequence ID" value="EFC40946.1"/>
    <property type="molecule type" value="Genomic_DNA"/>
</dbReference>
<feature type="domain" description="F-box" evidence="1">
    <location>
        <begin position="1"/>
        <end position="54"/>
    </location>
</feature>
<dbReference type="AlphaFoldDB" id="D2VQG8"/>
<gene>
    <name evidence="2" type="ORF">NAEGRDRAFT_80870</name>
</gene>
<evidence type="ECO:0000259" key="1">
    <source>
        <dbReference type="PROSITE" id="PS50181"/>
    </source>
</evidence>
<keyword evidence="3" id="KW-1185">Reference proteome</keyword>
<dbReference type="PROSITE" id="PS50181">
    <property type="entry name" value="FBOX"/>
    <property type="match status" value="1"/>
</dbReference>
<dbReference type="GeneID" id="8855586"/>
<evidence type="ECO:0000313" key="3">
    <source>
        <dbReference type="Proteomes" id="UP000006671"/>
    </source>
</evidence>
<reference evidence="2 3" key="1">
    <citation type="journal article" date="2010" name="Cell">
        <title>The genome of Naegleria gruberi illuminates early eukaryotic versatility.</title>
        <authorList>
            <person name="Fritz-Laylin L.K."/>
            <person name="Prochnik S.E."/>
            <person name="Ginger M.L."/>
            <person name="Dacks J.B."/>
            <person name="Carpenter M.L."/>
            <person name="Field M.C."/>
            <person name="Kuo A."/>
            <person name="Paredez A."/>
            <person name="Chapman J."/>
            <person name="Pham J."/>
            <person name="Shu S."/>
            <person name="Neupane R."/>
            <person name="Cipriano M."/>
            <person name="Mancuso J."/>
            <person name="Tu H."/>
            <person name="Salamov A."/>
            <person name="Lindquist E."/>
            <person name="Shapiro H."/>
            <person name="Lucas S."/>
            <person name="Grigoriev I.V."/>
            <person name="Cande W.Z."/>
            <person name="Fulton C."/>
            <person name="Rokhsar D.S."/>
            <person name="Dawson S.C."/>
        </authorList>
    </citation>
    <scope>NUCLEOTIDE SEQUENCE [LARGE SCALE GENOMIC DNA]</scope>
    <source>
        <strain evidence="2 3">NEG-M</strain>
    </source>
</reference>
<organism evidence="3">
    <name type="scientific">Naegleria gruberi</name>
    <name type="common">Amoeba</name>
    <dbReference type="NCBI Taxonomy" id="5762"/>
    <lineage>
        <taxon>Eukaryota</taxon>
        <taxon>Discoba</taxon>
        <taxon>Heterolobosea</taxon>
        <taxon>Tetramitia</taxon>
        <taxon>Eutetramitia</taxon>
        <taxon>Vahlkampfiidae</taxon>
        <taxon>Naegleria</taxon>
    </lineage>
</organism>
<protein>
    <submittedName>
        <fullName evidence="2">Predicted protein</fullName>
    </submittedName>
</protein>
<dbReference type="SUPFAM" id="SSF52047">
    <property type="entry name" value="RNI-like"/>
    <property type="match status" value="1"/>
</dbReference>
<dbReference type="InterPro" id="IPR032675">
    <property type="entry name" value="LRR_dom_sf"/>
</dbReference>
<dbReference type="InParanoid" id="D2VQG8"/>
<dbReference type="InterPro" id="IPR001810">
    <property type="entry name" value="F-box_dom"/>
</dbReference>
<dbReference type="InterPro" id="IPR036047">
    <property type="entry name" value="F-box-like_dom_sf"/>
</dbReference>
<dbReference type="SUPFAM" id="SSF81383">
    <property type="entry name" value="F-box domain"/>
    <property type="match status" value="1"/>
</dbReference>
<dbReference type="Gene3D" id="3.80.10.10">
    <property type="entry name" value="Ribonuclease Inhibitor"/>
    <property type="match status" value="1"/>
</dbReference>
<dbReference type="KEGG" id="ngr:NAEGRDRAFT_80870"/>
<dbReference type="VEuPathDB" id="AmoebaDB:NAEGRDRAFT_80870"/>
<name>D2VQG8_NAEGR</name>
<dbReference type="Gene3D" id="1.20.1280.50">
    <property type="match status" value="1"/>
</dbReference>
<proteinExistence type="predicted"/>